<protein>
    <submittedName>
        <fullName evidence="2">Uncharacterized protein</fullName>
    </submittedName>
</protein>
<proteinExistence type="predicted"/>
<dbReference type="Proteomes" id="UP000566819">
    <property type="component" value="Unassembled WGS sequence"/>
</dbReference>
<accession>A0A8H4W5U8</accession>
<evidence type="ECO:0000256" key="1">
    <source>
        <dbReference type="SAM" id="Phobius"/>
    </source>
</evidence>
<keyword evidence="3" id="KW-1185">Reference proteome</keyword>
<dbReference type="EMBL" id="JAAMPI010000387">
    <property type="protein sequence ID" value="KAF4632024.1"/>
    <property type="molecule type" value="Genomic_DNA"/>
</dbReference>
<feature type="transmembrane region" description="Helical" evidence="1">
    <location>
        <begin position="333"/>
        <end position="356"/>
    </location>
</feature>
<keyword evidence="1" id="KW-0472">Membrane</keyword>
<evidence type="ECO:0000313" key="2">
    <source>
        <dbReference type="EMBL" id="KAF4632024.1"/>
    </source>
</evidence>
<comment type="caution">
    <text evidence="2">The sequence shown here is derived from an EMBL/GenBank/DDBJ whole genome shotgun (WGS) entry which is preliminary data.</text>
</comment>
<name>A0A8H4W5U8_9HELO</name>
<dbReference type="OrthoDB" id="3344043at2759"/>
<sequence length="424" mass="46582">MMTGSIAGAWKWGPFHSWRRRERSIPSLDLAGSVLTVVTFLSYSIWATDTWFHVVTKTVSFTQFTPSLDQKKPYGRSLNETCLYDALGPSTCRPTNTIPREPYLAYNNISTQNQILEGSLDNTDVFGTQSFASSELYPLVSTWFSNGSFSTLFEPFPGANRGNFTKISPNITAVPPQTTDANPFHALIAGNFAATDDTMKNAFSADPSFNIVNNQVDYVLDCEVSIYTFQYDFVNGNFASGISTFPESDLVSALLVQTYFSSLGSPTNFGNLMANGAYRSTLLNSSAAFISSFATQISVGLLAEMATVLVPQLNIAEQTRNEILVAEIPFAPLWTLVGLCFICFVLGIGFIVTAVVNSSTASKDVRLRLGIAGVIANWCKVPRYSNADLSMESMFYPESVEKQEHKRVGIARSESGGWIFKTWN</sequence>
<dbReference type="AlphaFoldDB" id="A0A8H4W5U8"/>
<organism evidence="2 3">
    <name type="scientific">Cudoniella acicularis</name>
    <dbReference type="NCBI Taxonomy" id="354080"/>
    <lineage>
        <taxon>Eukaryota</taxon>
        <taxon>Fungi</taxon>
        <taxon>Dikarya</taxon>
        <taxon>Ascomycota</taxon>
        <taxon>Pezizomycotina</taxon>
        <taxon>Leotiomycetes</taxon>
        <taxon>Helotiales</taxon>
        <taxon>Tricladiaceae</taxon>
        <taxon>Cudoniella</taxon>
    </lineage>
</organism>
<evidence type="ECO:0000313" key="3">
    <source>
        <dbReference type="Proteomes" id="UP000566819"/>
    </source>
</evidence>
<reference evidence="2 3" key="1">
    <citation type="submission" date="2020-03" db="EMBL/GenBank/DDBJ databases">
        <title>Draft Genome Sequence of Cudoniella acicularis.</title>
        <authorList>
            <person name="Buettner E."/>
            <person name="Kellner H."/>
        </authorList>
    </citation>
    <scope>NUCLEOTIDE SEQUENCE [LARGE SCALE GENOMIC DNA]</scope>
    <source>
        <strain evidence="2 3">DSM 108380</strain>
    </source>
</reference>
<keyword evidence="1" id="KW-0812">Transmembrane</keyword>
<gene>
    <name evidence="2" type="ORF">G7Y89_g6107</name>
</gene>
<keyword evidence="1" id="KW-1133">Transmembrane helix</keyword>